<evidence type="ECO:0000313" key="8">
    <source>
        <dbReference type="EMBL" id="WOH06605.1"/>
    </source>
</evidence>
<gene>
    <name evidence="7" type="ORF">DCAR_020375</name>
    <name evidence="8" type="ORF">DCAR_0626033</name>
</gene>
<comment type="subcellular location">
    <subcellularLocation>
        <location evidence="1">Membrane</location>
        <topology evidence="1">Single-pass membrane protein</topology>
    </subcellularLocation>
</comment>
<dbReference type="Pfam" id="PF03168">
    <property type="entry name" value="LEA_2"/>
    <property type="match status" value="1"/>
</dbReference>
<sequence>MSLIHVKSPEHCAKKGLSIDKRYKKLFYAFFTFLFSILSIGFIIYFLLHPSKPEFSLKEADIYQLNLFTNPQLVNSSIQLTLLSKNPNQKVGIYYDELLVHASYKGQQITVSTSLPPFYQNHEGSNLLTASLTGNGVPVASSFRYEVIRDTTVGKMVMNLKVNGRLRWKVGTWVSRKYRFNVNCAAIMPFGPSIPSGPLSSKQGTQCTTTV</sequence>
<organism evidence="7">
    <name type="scientific">Daucus carota subsp. sativus</name>
    <name type="common">Carrot</name>
    <dbReference type="NCBI Taxonomy" id="79200"/>
    <lineage>
        <taxon>Eukaryota</taxon>
        <taxon>Viridiplantae</taxon>
        <taxon>Streptophyta</taxon>
        <taxon>Embryophyta</taxon>
        <taxon>Tracheophyta</taxon>
        <taxon>Spermatophyta</taxon>
        <taxon>Magnoliopsida</taxon>
        <taxon>eudicotyledons</taxon>
        <taxon>Gunneridae</taxon>
        <taxon>Pentapetalae</taxon>
        <taxon>asterids</taxon>
        <taxon>campanulids</taxon>
        <taxon>Apiales</taxon>
        <taxon>Apiaceae</taxon>
        <taxon>Apioideae</taxon>
        <taxon>Scandiceae</taxon>
        <taxon>Daucinae</taxon>
        <taxon>Daucus</taxon>
        <taxon>Daucus sect. Daucus</taxon>
    </lineage>
</organism>
<evidence type="ECO:0000256" key="4">
    <source>
        <dbReference type="ARBA" id="ARBA00023136"/>
    </source>
</evidence>
<name>A0A161ZYF3_DAUCS</name>
<dbReference type="GO" id="GO:0098542">
    <property type="term" value="P:defense response to other organism"/>
    <property type="evidence" value="ECO:0007669"/>
    <property type="project" value="InterPro"/>
</dbReference>
<protein>
    <recommendedName>
        <fullName evidence="6">Late embryogenesis abundant protein LEA-2 subgroup domain-containing protein</fullName>
    </recommendedName>
</protein>
<evidence type="ECO:0000313" key="9">
    <source>
        <dbReference type="Proteomes" id="UP000077755"/>
    </source>
</evidence>
<dbReference type="EMBL" id="CP093348">
    <property type="protein sequence ID" value="WOH06605.1"/>
    <property type="molecule type" value="Genomic_DNA"/>
</dbReference>
<evidence type="ECO:0000256" key="5">
    <source>
        <dbReference type="SAM" id="Phobius"/>
    </source>
</evidence>
<evidence type="ECO:0000256" key="1">
    <source>
        <dbReference type="ARBA" id="ARBA00004167"/>
    </source>
</evidence>
<dbReference type="STRING" id="79200.A0A161ZYF3"/>
<dbReference type="KEGG" id="dcr:108227293"/>
<dbReference type="InterPro" id="IPR004864">
    <property type="entry name" value="LEA_2"/>
</dbReference>
<reference evidence="7" key="1">
    <citation type="journal article" date="2016" name="Nat. Genet.">
        <title>A high-quality carrot genome assembly provides new insights into carotenoid accumulation and asterid genome evolution.</title>
        <authorList>
            <person name="Iorizzo M."/>
            <person name="Ellison S."/>
            <person name="Senalik D."/>
            <person name="Zeng P."/>
            <person name="Satapoomin P."/>
            <person name="Huang J."/>
            <person name="Bowman M."/>
            <person name="Iovene M."/>
            <person name="Sanseverino W."/>
            <person name="Cavagnaro P."/>
            <person name="Yildiz M."/>
            <person name="Macko-Podgorni A."/>
            <person name="Moranska E."/>
            <person name="Grzebelus E."/>
            <person name="Grzebelus D."/>
            <person name="Ashrafi H."/>
            <person name="Zheng Z."/>
            <person name="Cheng S."/>
            <person name="Spooner D."/>
            <person name="Van Deynze A."/>
            <person name="Simon P."/>
        </authorList>
    </citation>
    <scope>NUCLEOTIDE SEQUENCE [LARGE SCALE GENOMIC DNA]</scope>
    <source>
        <tissue evidence="7">Leaf</tissue>
    </source>
</reference>
<dbReference type="Proteomes" id="UP000077755">
    <property type="component" value="Chromosome 6"/>
</dbReference>
<reference evidence="8" key="2">
    <citation type="submission" date="2022-03" db="EMBL/GenBank/DDBJ databases">
        <title>Draft title - Genomic analysis of global carrot germplasm unveils the trajectory of domestication and the origin of high carotenoid orange carrot.</title>
        <authorList>
            <person name="Iorizzo M."/>
            <person name="Ellison S."/>
            <person name="Senalik D."/>
            <person name="Macko-Podgorni A."/>
            <person name="Grzebelus D."/>
            <person name="Bostan H."/>
            <person name="Rolling W."/>
            <person name="Curaba J."/>
            <person name="Simon P."/>
        </authorList>
    </citation>
    <scope>NUCLEOTIDE SEQUENCE</scope>
    <source>
        <tissue evidence="8">Leaf</tissue>
    </source>
</reference>
<dbReference type="Gramene" id="KZM92260">
    <property type="protein sequence ID" value="KZM92260"/>
    <property type="gene ID" value="DCAR_020375"/>
</dbReference>
<evidence type="ECO:0000259" key="6">
    <source>
        <dbReference type="Pfam" id="PF03168"/>
    </source>
</evidence>
<evidence type="ECO:0000313" key="7">
    <source>
        <dbReference type="EMBL" id="KZM92260.1"/>
    </source>
</evidence>
<dbReference type="GO" id="GO:0009506">
    <property type="term" value="C:plasmodesma"/>
    <property type="evidence" value="ECO:0007669"/>
    <property type="project" value="TreeGrafter"/>
</dbReference>
<dbReference type="GO" id="GO:0005886">
    <property type="term" value="C:plasma membrane"/>
    <property type="evidence" value="ECO:0007669"/>
    <property type="project" value="TreeGrafter"/>
</dbReference>
<evidence type="ECO:0000256" key="3">
    <source>
        <dbReference type="ARBA" id="ARBA00022989"/>
    </source>
</evidence>
<accession>A0A161ZYF3</accession>
<dbReference type="AlphaFoldDB" id="A0A161ZYF3"/>
<dbReference type="InterPro" id="IPR044839">
    <property type="entry name" value="NDR1-like"/>
</dbReference>
<feature type="transmembrane region" description="Helical" evidence="5">
    <location>
        <begin position="26"/>
        <end position="48"/>
    </location>
</feature>
<dbReference type="OrthoDB" id="1920039at2759"/>
<keyword evidence="2 5" id="KW-0812">Transmembrane</keyword>
<proteinExistence type="predicted"/>
<keyword evidence="3 5" id="KW-1133">Transmembrane helix</keyword>
<evidence type="ECO:0000256" key="2">
    <source>
        <dbReference type="ARBA" id="ARBA00022692"/>
    </source>
</evidence>
<dbReference type="PANTHER" id="PTHR31415:SF20">
    <property type="entry name" value="NDR1_HIN1-LIKE PROTEIN 26"/>
    <property type="match status" value="1"/>
</dbReference>
<dbReference type="EMBL" id="LNRQ01000006">
    <property type="protein sequence ID" value="KZM92260.1"/>
    <property type="molecule type" value="Genomic_DNA"/>
</dbReference>
<dbReference type="PANTHER" id="PTHR31415">
    <property type="entry name" value="OS05G0367900 PROTEIN"/>
    <property type="match status" value="1"/>
</dbReference>
<dbReference type="OMA" id="RWKIGTW"/>
<feature type="domain" description="Late embryogenesis abundant protein LEA-2 subgroup" evidence="6">
    <location>
        <begin position="81"/>
        <end position="184"/>
    </location>
</feature>
<keyword evidence="4 5" id="KW-0472">Membrane</keyword>
<keyword evidence="9" id="KW-1185">Reference proteome</keyword>